<dbReference type="EC" id="2.7.7.65" evidence="1"/>
<dbReference type="GO" id="GO:0052621">
    <property type="term" value="F:diguanylate cyclase activity"/>
    <property type="evidence" value="ECO:0007669"/>
    <property type="project" value="UniProtKB-EC"/>
</dbReference>
<dbReference type="InterPro" id="IPR050469">
    <property type="entry name" value="Diguanylate_Cyclase"/>
</dbReference>
<dbReference type="Pfam" id="PF00990">
    <property type="entry name" value="GGDEF"/>
    <property type="match status" value="1"/>
</dbReference>
<evidence type="ECO:0000313" key="7">
    <source>
        <dbReference type="EMBL" id="PSV87160.1"/>
    </source>
</evidence>
<keyword evidence="3" id="KW-0175">Coiled coil</keyword>
<dbReference type="InterPro" id="IPR043128">
    <property type="entry name" value="Rev_trsase/Diguanyl_cyclase"/>
</dbReference>
<dbReference type="PANTHER" id="PTHR45138:SF9">
    <property type="entry name" value="DIGUANYLATE CYCLASE DGCM-RELATED"/>
    <property type="match status" value="1"/>
</dbReference>
<name>A0A2T3M5J2_PHOLE</name>
<comment type="caution">
    <text evidence="7">The sequence shown here is derived from an EMBL/GenBank/DDBJ whole genome shotgun (WGS) entry which is preliminary data.</text>
</comment>
<dbReference type="EMBL" id="PYOI01000004">
    <property type="protein sequence ID" value="PSV85743.1"/>
    <property type="molecule type" value="Genomic_DNA"/>
</dbReference>
<gene>
    <name evidence="7" type="ORF">CTM89_18705</name>
    <name evidence="6" type="ORF">CTM94_05100</name>
</gene>
<reference evidence="7 8" key="1">
    <citation type="submission" date="2018-03" db="EMBL/GenBank/DDBJ databases">
        <title>Whole genome sequencing of Histamine producing bacteria.</title>
        <authorList>
            <person name="Butler K."/>
        </authorList>
    </citation>
    <scope>NUCLEOTIDE SEQUENCE [LARGE SCALE GENOMIC DNA]</scope>
    <source>
        <strain evidence="6 9">ATCC 25521</strain>
        <strain evidence="7 8">ATCC 33979</strain>
    </source>
</reference>
<dbReference type="InterPro" id="IPR000160">
    <property type="entry name" value="GGDEF_dom"/>
</dbReference>
<evidence type="ECO:0000313" key="6">
    <source>
        <dbReference type="EMBL" id="PSV85743.1"/>
    </source>
</evidence>
<dbReference type="SMART" id="SM00267">
    <property type="entry name" value="GGDEF"/>
    <property type="match status" value="1"/>
</dbReference>
<dbReference type="Proteomes" id="UP000241566">
    <property type="component" value="Unassembled WGS sequence"/>
</dbReference>
<comment type="catalytic activity">
    <reaction evidence="2">
        <text>2 GTP = 3',3'-c-di-GMP + 2 diphosphate</text>
        <dbReference type="Rhea" id="RHEA:24898"/>
        <dbReference type="ChEBI" id="CHEBI:33019"/>
        <dbReference type="ChEBI" id="CHEBI:37565"/>
        <dbReference type="ChEBI" id="CHEBI:58805"/>
        <dbReference type="EC" id="2.7.7.65"/>
    </reaction>
</comment>
<dbReference type="Proteomes" id="UP000240410">
    <property type="component" value="Unassembled WGS sequence"/>
</dbReference>
<evidence type="ECO:0000313" key="8">
    <source>
        <dbReference type="Proteomes" id="UP000240410"/>
    </source>
</evidence>
<keyword evidence="9" id="KW-1185">Reference proteome</keyword>
<evidence type="ECO:0000259" key="5">
    <source>
        <dbReference type="PROSITE" id="PS50887"/>
    </source>
</evidence>
<dbReference type="EMBL" id="PYOJ01000034">
    <property type="protein sequence ID" value="PSV87160.1"/>
    <property type="molecule type" value="Genomic_DNA"/>
</dbReference>
<dbReference type="CDD" id="cd01949">
    <property type="entry name" value="GGDEF"/>
    <property type="match status" value="1"/>
</dbReference>
<dbReference type="PROSITE" id="PS50887">
    <property type="entry name" value="GGDEF"/>
    <property type="match status" value="1"/>
</dbReference>
<dbReference type="AlphaFoldDB" id="A0A2T3M5J2"/>
<evidence type="ECO:0000313" key="9">
    <source>
        <dbReference type="Proteomes" id="UP000241566"/>
    </source>
</evidence>
<keyword evidence="4" id="KW-0472">Membrane</keyword>
<dbReference type="GO" id="GO:0005886">
    <property type="term" value="C:plasma membrane"/>
    <property type="evidence" value="ECO:0007669"/>
    <property type="project" value="TreeGrafter"/>
</dbReference>
<dbReference type="GO" id="GO:0043709">
    <property type="term" value="P:cell adhesion involved in single-species biofilm formation"/>
    <property type="evidence" value="ECO:0007669"/>
    <property type="project" value="TreeGrafter"/>
</dbReference>
<keyword evidence="4" id="KW-1133">Transmembrane helix</keyword>
<feature type="transmembrane region" description="Helical" evidence="4">
    <location>
        <begin position="21"/>
        <end position="39"/>
    </location>
</feature>
<evidence type="ECO:0000256" key="4">
    <source>
        <dbReference type="SAM" id="Phobius"/>
    </source>
</evidence>
<organism evidence="7 8">
    <name type="scientific">Photobacterium leiognathi</name>
    <dbReference type="NCBI Taxonomy" id="553611"/>
    <lineage>
        <taxon>Bacteria</taxon>
        <taxon>Pseudomonadati</taxon>
        <taxon>Pseudomonadota</taxon>
        <taxon>Gammaproteobacteria</taxon>
        <taxon>Vibrionales</taxon>
        <taxon>Vibrionaceae</taxon>
        <taxon>Photobacterium</taxon>
    </lineage>
</organism>
<dbReference type="InterPro" id="IPR029787">
    <property type="entry name" value="Nucleotide_cyclase"/>
</dbReference>
<protein>
    <recommendedName>
        <fullName evidence="1">diguanylate cyclase</fullName>
        <ecNumber evidence="1">2.7.7.65</ecNumber>
    </recommendedName>
</protein>
<dbReference type="Gene3D" id="3.30.70.270">
    <property type="match status" value="1"/>
</dbReference>
<feature type="domain" description="GGDEF" evidence="5">
    <location>
        <begin position="327"/>
        <end position="454"/>
    </location>
</feature>
<dbReference type="SUPFAM" id="SSF55073">
    <property type="entry name" value="Nucleotide cyclase"/>
    <property type="match status" value="1"/>
</dbReference>
<feature type="transmembrane region" description="Helical" evidence="4">
    <location>
        <begin position="272"/>
        <end position="293"/>
    </location>
</feature>
<evidence type="ECO:0000256" key="2">
    <source>
        <dbReference type="ARBA" id="ARBA00034247"/>
    </source>
</evidence>
<dbReference type="PANTHER" id="PTHR45138">
    <property type="entry name" value="REGULATORY COMPONENTS OF SENSORY TRANSDUCTION SYSTEM"/>
    <property type="match status" value="1"/>
</dbReference>
<proteinExistence type="predicted"/>
<dbReference type="NCBIfam" id="TIGR00254">
    <property type="entry name" value="GGDEF"/>
    <property type="match status" value="1"/>
</dbReference>
<dbReference type="GO" id="GO:1902201">
    <property type="term" value="P:negative regulation of bacterial-type flagellum-dependent cell motility"/>
    <property type="evidence" value="ECO:0007669"/>
    <property type="project" value="TreeGrafter"/>
</dbReference>
<accession>A0A2T3M5J2</accession>
<keyword evidence="4" id="KW-0812">Transmembrane</keyword>
<feature type="coiled-coil region" evidence="3">
    <location>
        <begin position="90"/>
        <end position="117"/>
    </location>
</feature>
<sequence>MKNKLNRRKFYNGNYSIIKRTSIFFLVTFTIIFYFLTIFNTAKVNDASEVIKQKINNVYDIVRQITPFYLNTDVIHMKSGIHHIGDIAVMVNEEHEVKSISTAMNEVEKKVKQLVKDDFWGLAVIQRTDTTANTAHFKPLREVHIALNSQGLHDENWIERIMEFENIPYPYADFGTCDLKLTEEYVESYSHENIRSVFHPFYNERKLIGVVLLDLKYDFISNWISVYNKDNRSKIEISLSKPRYEFVILPALKKILLPCTPESGVYYVTINWLSLSFDVFVYALFLSFFYMIFEVSRHCVITLMAKDKMTGLLRRDVFDKFYKNLCQESSIIVVDIDNFKNINDNHGHLIGDLVIKKVSEIIRKSIRKDDISVRWGGEEFVIVLDFHDKKELSKKAELIRNAVMEDLIHGLNVTVSVGISSELSISFEKQFKNADLALYKAKKLGRNRVVFYEN</sequence>
<evidence type="ECO:0000256" key="1">
    <source>
        <dbReference type="ARBA" id="ARBA00012528"/>
    </source>
</evidence>
<evidence type="ECO:0000256" key="3">
    <source>
        <dbReference type="SAM" id="Coils"/>
    </source>
</evidence>